<protein>
    <submittedName>
        <fullName evidence="1">Uncharacterized protein</fullName>
    </submittedName>
</protein>
<dbReference type="AlphaFoldDB" id="A0A1F5E884"/>
<comment type="caution">
    <text evidence="1">The sequence shown here is derived from an EMBL/GenBank/DDBJ whole genome shotgun (WGS) entry which is preliminary data.</text>
</comment>
<reference evidence="1 2" key="1">
    <citation type="journal article" date="2016" name="Nat. Commun.">
        <title>Thousands of microbial genomes shed light on interconnected biogeochemical processes in an aquifer system.</title>
        <authorList>
            <person name="Anantharaman K."/>
            <person name="Brown C.T."/>
            <person name="Hug L.A."/>
            <person name="Sharon I."/>
            <person name="Castelle C.J."/>
            <person name="Probst A.J."/>
            <person name="Thomas B.C."/>
            <person name="Singh A."/>
            <person name="Wilkins M.J."/>
            <person name="Karaoz U."/>
            <person name="Brodie E.L."/>
            <person name="Williams K.H."/>
            <person name="Hubbard S.S."/>
            <person name="Banfield J.F."/>
        </authorList>
    </citation>
    <scope>NUCLEOTIDE SEQUENCE [LARGE SCALE GENOMIC DNA]</scope>
</reference>
<proteinExistence type="predicted"/>
<name>A0A1F5E884_9BACT</name>
<dbReference type="EMBL" id="MEZK01000007">
    <property type="protein sequence ID" value="OGD63617.1"/>
    <property type="molecule type" value="Genomic_DNA"/>
</dbReference>
<sequence>MNIRKYIQPSALFLEGVENLTQDSSANVYCGFNVTKTDKEPIDQLQAFIIAKRIQEYNLDQFGKKGTFIAFIGGLFEVLNCRNVEEVDKLIERNKPKEESKKKLFQKIYEKFELEGRILTTEDLWQDQKYWEILKGLFDKQVFTRGLLINDTLNFYQSKEQLMSGLRVKDLPSALVNLPLEFIKKIGNFPAPILYTPAEVSEAYYLKEKYGISIKIGQTQERTYDKYLYQDFSVFRLKQPVSLSSSLTKPEVVTPYIDKSEFELSGAKKKEVRLYFEESLAEISQKVSLSENEKYVYTVEDIFGEVINPIVEKAILAIESAKAMGIKSVCIANQRFNSGQDLIDSLLDGSSQLQDVRAFLPKILNQFVIKPFS</sequence>
<evidence type="ECO:0000313" key="2">
    <source>
        <dbReference type="Proteomes" id="UP000177006"/>
    </source>
</evidence>
<dbReference type="STRING" id="1797457.A2160_02010"/>
<gene>
    <name evidence="1" type="ORF">A2160_02010</name>
</gene>
<accession>A0A1F5E884</accession>
<dbReference type="Proteomes" id="UP000177006">
    <property type="component" value="Unassembled WGS sequence"/>
</dbReference>
<organism evidence="1 2">
    <name type="scientific">Candidatus Beckwithbacteria bacterium RBG_13_42_9</name>
    <dbReference type="NCBI Taxonomy" id="1797457"/>
    <lineage>
        <taxon>Bacteria</taxon>
        <taxon>Candidatus Beckwithiibacteriota</taxon>
    </lineage>
</organism>
<evidence type="ECO:0000313" key="1">
    <source>
        <dbReference type="EMBL" id="OGD63617.1"/>
    </source>
</evidence>